<evidence type="ECO:0000256" key="1">
    <source>
        <dbReference type="SAM" id="MobiDB-lite"/>
    </source>
</evidence>
<dbReference type="AlphaFoldDB" id="A0A6A6Y6L8"/>
<dbReference type="Proteomes" id="UP000504636">
    <property type="component" value="Unplaced"/>
</dbReference>
<dbReference type="InterPro" id="IPR035979">
    <property type="entry name" value="RBD_domain_sf"/>
</dbReference>
<dbReference type="EMBL" id="MU003714">
    <property type="protein sequence ID" value="KAF2804249.1"/>
    <property type="molecule type" value="Genomic_DNA"/>
</dbReference>
<reference evidence="2 4" key="1">
    <citation type="journal article" date="2020" name="Stud. Mycol.">
        <title>101 Dothideomycetes genomes: a test case for predicting lifestyles and emergence of pathogens.</title>
        <authorList>
            <person name="Haridas S."/>
            <person name="Albert R."/>
            <person name="Binder M."/>
            <person name="Bloem J."/>
            <person name="Labutti K."/>
            <person name="Salamov A."/>
            <person name="Andreopoulos B."/>
            <person name="Baker S."/>
            <person name="Barry K."/>
            <person name="Bills G."/>
            <person name="Bluhm B."/>
            <person name="Cannon C."/>
            <person name="Castanera R."/>
            <person name="Culley D."/>
            <person name="Daum C."/>
            <person name="Ezra D."/>
            <person name="Gonzalez J."/>
            <person name="Henrissat B."/>
            <person name="Kuo A."/>
            <person name="Liang C."/>
            <person name="Lipzen A."/>
            <person name="Lutzoni F."/>
            <person name="Magnuson J."/>
            <person name="Mondo S."/>
            <person name="Nolan M."/>
            <person name="Ohm R."/>
            <person name="Pangilinan J."/>
            <person name="Park H.-J."/>
            <person name="Ramirez L."/>
            <person name="Alfaro M."/>
            <person name="Sun H."/>
            <person name="Tritt A."/>
            <person name="Yoshinaga Y."/>
            <person name="Zwiers L.-H."/>
            <person name="Turgeon B."/>
            <person name="Goodwin S."/>
            <person name="Spatafora J."/>
            <person name="Crous P."/>
            <person name="Grigoriev I."/>
        </authorList>
    </citation>
    <scope>NUCLEOTIDE SEQUENCE</scope>
    <source>
        <strain evidence="2 4">CBS 304.34</strain>
    </source>
</reference>
<keyword evidence="3" id="KW-1185">Reference proteome</keyword>
<feature type="compositionally biased region" description="Polar residues" evidence="1">
    <location>
        <begin position="69"/>
        <end position="83"/>
    </location>
</feature>
<feature type="region of interest" description="Disordered" evidence="1">
    <location>
        <begin position="166"/>
        <end position="192"/>
    </location>
</feature>
<dbReference type="Gene3D" id="3.30.70.330">
    <property type="match status" value="1"/>
</dbReference>
<dbReference type="GO" id="GO:0003676">
    <property type="term" value="F:nucleic acid binding"/>
    <property type="evidence" value="ECO:0007669"/>
    <property type="project" value="InterPro"/>
</dbReference>
<feature type="region of interest" description="Disordered" evidence="1">
    <location>
        <begin position="1"/>
        <end position="130"/>
    </location>
</feature>
<dbReference type="SUPFAM" id="SSF54928">
    <property type="entry name" value="RNA-binding domain, RBD"/>
    <property type="match status" value="1"/>
</dbReference>
<feature type="compositionally biased region" description="Basic and acidic residues" evidence="1">
    <location>
        <begin position="7"/>
        <end position="21"/>
    </location>
</feature>
<accession>A0A6A6Y6L8</accession>
<feature type="compositionally biased region" description="Polar residues" evidence="1">
    <location>
        <begin position="29"/>
        <end position="41"/>
    </location>
</feature>
<evidence type="ECO:0000313" key="3">
    <source>
        <dbReference type="Proteomes" id="UP000504636"/>
    </source>
</evidence>
<dbReference type="InterPro" id="IPR012677">
    <property type="entry name" value="Nucleotide-bd_a/b_plait_sf"/>
</dbReference>
<evidence type="ECO:0000313" key="4">
    <source>
        <dbReference type="RefSeq" id="XP_033571213.1"/>
    </source>
</evidence>
<dbReference type="OrthoDB" id="346839at2759"/>
<evidence type="ECO:0000313" key="2">
    <source>
        <dbReference type="EMBL" id="KAF2804249.1"/>
    </source>
</evidence>
<dbReference type="GeneID" id="54466958"/>
<gene>
    <name evidence="2 4" type="ORF">BDZ99DRAFT_525846</name>
</gene>
<feature type="compositionally biased region" description="Low complexity" evidence="1">
    <location>
        <begin position="93"/>
        <end position="108"/>
    </location>
</feature>
<dbReference type="RefSeq" id="XP_033571213.1">
    <property type="nucleotide sequence ID" value="XM_033726065.1"/>
</dbReference>
<organism evidence="2">
    <name type="scientific">Mytilinidion resinicola</name>
    <dbReference type="NCBI Taxonomy" id="574789"/>
    <lineage>
        <taxon>Eukaryota</taxon>
        <taxon>Fungi</taxon>
        <taxon>Dikarya</taxon>
        <taxon>Ascomycota</taxon>
        <taxon>Pezizomycotina</taxon>
        <taxon>Dothideomycetes</taxon>
        <taxon>Pleosporomycetidae</taxon>
        <taxon>Mytilinidiales</taxon>
        <taxon>Mytilinidiaceae</taxon>
        <taxon>Mytilinidion</taxon>
    </lineage>
</organism>
<protein>
    <recommendedName>
        <fullName evidence="5">RRM domain-containing protein</fullName>
    </recommendedName>
</protein>
<evidence type="ECO:0008006" key="5">
    <source>
        <dbReference type="Google" id="ProtNLM"/>
    </source>
</evidence>
<reference evidence="4" key="3">
    <citation type="submission" date="2025-04" db="UniProtKB">
        <authorList>
            <consortium name="RefSeq"/>
        </authorList>
    </citation>
    <scope>IDENTIFICATION</scope>
    <source>
        <strain evidence="4">CBS 304.34</strain>
    </source>
</reference>
<proteinExistence type="predicted"/>
<name>A0A6A6Y6L8_9PEZI</name>
<feature type="compositionally biased region" description="Low complexity" evidence="1">
    <location>
        <begin position="176"/>
        <end position="189"/>
    </location>
</feature>
<reference evidence="4" key="2">
    <citation type="submission" date="2020-04" db="EMBL/GenBank/DDBJ databases">
        <authorList>
            <consortium name="NCBI Genome Project"/>
        </authorList>
    </citation>
    <scope>NUCLEOTIDE SEQUENCE</scope>
    <source>
        <strain evidence="4">CBS 304.34</strain>
    </source>
</reference>
<feature type="region of interest" description="Disordered" evidence="1">
    <location>
        <begin position="264"/>
        <end position="299"/>
    </location>
</feature>
<sequence>MPSKHVHSSDVFDPSHNEKRQRSFLGASESATLEDTASSAGTLPLLEDLPASRAATILDDVERGHSKGRTTPESQALGQQGPASDSKWDRGESISSASGSDSDSDAAAQPKNAAKDQPKPVNATSTATNPLVNEERQLVAAMLVVESLKRPWNSLDAERADYSSLDVNQVSRNGTRRTSSPRLRPSDTSYATKTRCTLPPVRSAILGEISGRDLAAVTFVKETAAAEAAKSLNGVKFNNRPLKVEVMLNQQNFLSTELVKSLSDRVSQPKNATKALPTPATDPDASRRYDQDLTPDLSL</sequence>